<feature type="compositionally biased region" description="Polar residues" evidence="2">
    <location>
        <begin position="244"/>
        <end position="260"/>
    </location>
</feature>
<feature type="region of interest" description="Disordered" evidence="2">
    <location>
        <begin position="550"/>
        <end position="573"/>
    </location>
</feature>
<proteinExistence type="inferred from homology"/>
<accession>A0ABM5ELQ1</accession>
<evidence type="ECO:0000313" key="5">
    <source>
        <dbReference type="RefSeq" id="XP_072834071.1"/>
    </source>
</evidence>
<dbReference type="PANTHER" id="PTHR31333">
    <property type="entry name" value="PWWP DOMAIN-CONTAINING DNA REPAIR FACTOR 3 FAMILY MEMBER"/>
    <property type="match status" value="1"/>
</dbReference>
<feature type="region of interest" description="Disordered" evidence="2">
    <location>
        <begin position="291"/>
        <end position="385"/>
    </location>
</feature>
<evidence type="ECO:0000313" key="4">
    <source>
        <dbReference type="Proteomes" id="UP001652642"/>
    </source>
</evidence>
<dbReference type="Proteomes" id="UP001652642">
    <property type="component" value="Chromosome 7"/>
</dbReference>
<dbReference type="InterPro" id="IPR048795">
    <property type="entry name" value="PWP3A_3B_4_C"/>
</dbReference>
<feature type="domain" description="PWWP" evidence="3">
    <location>
        <begin position="427"/>
        <end position="445"/>
    </location>
</feature>
<protein>
    <submittedName>
        <fullName evidence="5 6">PWWP domain-containing DNA repair factor 3A isoform X1</fullName>
    </submittedName>
</protein>
<dbReference type="Pfam" id="PF20886">
    <property type="entry name" value="PWP3A-B_C"/>
    <property type="match status" value="1"/>
</dbReference>
<dbReference type="RefSeq" id="XP_072834073.1">
    <property type="nucleotide sequence ID" value="XM_072977972.1"/>
</dbReference>
<evidence type="ECO:0000256" key="1">
    <source>
        <dbReference type="ARBA" id="ARBA00008188"/>
    </source>
</evidence>
<dbReference type="SUPFAM" id="SSF63748">
    <property type="entry name" value="Tudor/PWWP/MBT"/>
    <property type="match status" value="1"/>
</dbReference>
<dbReference type="PANTHER" id="PTHR31333:SF6">
    <property type="entry name" value="MUM1 LIKE 1"/>
    <property type="match status" value="1"/>
</dbReference>
<feature type="region of interest" description="Disordered" evidence="2">
    <location>
        <begin position="101"/>
        <end position="277"/>
    </location>
</feature>
<gene>
    <name evidence="5 6 7" type="primary">PWWP3A</name>
</gene>
<reference evidence="5 6" key="1">
    <citation type="submission" date="2025-05" db="UniProtKB">
        <authorList>
            <consortium name="RefSeq"/>
        </authorList>
    </citation>
    <scope>IDENTIFICATION</scope>
</reference>
<dbReference type="InterPro" id="IPR040263">
    <property type="entry name" value="PWP3A_3B_4"/>
</dbReference>
<evidence type="ECO:0000313" key="6">
    <source>
        <dbReference type="RefSeq" id="XP_072834072.1"/>
    </source>
</evidence>
<dbReference type="Pfam" id="PF20887">
    <property type="entry name" value="PWP3A-B_N"/>
    <property type="match status" value="1"/>
</dbReference>
<evidence type="ECO:0000259" key="3">
    <source>
        <dbReference type="PROSITE" id="PS50812"/>
    </source>
</evidence>
<dbReference type="RefSeq" id="XP_072834072.1">
    <property type="nucleotide sequence ID" value="XM_072977971.1"/>
</dbReference>
<feature type="compositionally biased region" description="Gly residues" evidence="2">
    <location>
        <begin position="304"/>
        <end position="320"/>
    </location>
</feature>
<evidence type="ECO:0000256" key="2">
    <source>
        <dbReference type="SAM" id="MobiDB-lite"/>
    </source>
</evidence>
<feature type="compositionally biased region" description="Basic and acidic residues" evidence="2">
    <location>
        <begin position="357"/>
        <end position="366"/>
    </location>
</feature>
<dbReference type="PROSITE" id="PS50812">
    <property type="entry name" value="PWWP"/>
    <property type="match status" value="1"/>
</dbReference>
<evidence type="ECO:0000313" key="7">
    <source>
        <dbReference type="RefSeq" id="XP_072834073.1"/>
    </source>
</evidence>
<organism evidence="4 7">
    <name type="scientific">Pogona vitticeps</name>
    <name type="common">central bearded dragon</name>
    <dbReference type="NCBI Taxonomy" id="103695"/>
    <lineage>
        <taxon>Eukaryota</taxon>
        <taxon>Metazoa</taxon>
        <taxon>Chordata</taxon>
        <taxon>Craniata</taxon>
        <taxon>Vertebrata</taxon>
        <taxon>Euteleostomi</taxon>
        <taxon>Lepidosauria</taxon>
        <taxon>Squamata</taxon>
        <taxon>Bifurcata</taxon>
        <taxon>Unidentata</taxon>
        <taxon>Episquamata</taxon>
        <taxon>Toxicofera</taxon>
        <taxon>Iguania</taxon>
        <taxon>Acrodonta</taxon>
        <taxon>Agamidae</taxon>
        <taxon>Amphibolurinae</taxon>
        <taxon>Pogona</taxon>
    </lineage>
</organism>
<dbReference type="RefSeq" id="XP_072834071.1">
    <property type="nucleotide sequence ID" value="XM_072977970.1"/>
</dbReference>
<feature type="compositionally biased region" description="Polar residues" evidence="2">
    <location>
        <begin position="557"/>
        <end position="567"/>
    </location>
</feature>
<dbReference type="InterPro" id="IPR035504">
    <property type="entry name" value="MUM1-like_PWWP"/>
</dbReference>
<dbReference type="Pfam" id="PF20884">
    <property type="entry name" value="MUM1-like_PWWP"/>
    <property type="match status" value="1"/>
</dbReference>
<comment type="similarity">
    <text evidence="1">Belongs to the PWWP3A family.</text>
</comment>
<dbReference type="GeneID" id="110072517"/>
<feature type="compositionally biased region" description="Polar residues" evidence="2">
    <location>
        <begin position="117"/>
        <end position="127"/>
    </location>
</feature>
<dbReference type="InterPro" id="IPR048765">
    <property type="entry name" value="PWP3A_3B_4_N"/>
</dbReference>
<name>A0ABM5ELQ1_9SAUR</name>
<dbReference type="CDD" id="cd05162">
    <property type="entry name" value="PWWP"/>
    <property type="match status" value="1"/>
</dbReference>
<dbReference type="CDD" id="cd06080">
    <property type="entry name" value="PWWP_MUM1-like"/>
    <property type="match status" value="1"/>
</dbReference>
<keyword evidence="4" id="KW-1185">Reference proteome</keyword>
<feature type="compositionally biased region" description="Basic and acidic residues" evidence="2">
    <location>
        <begin position="220"/>
        <end position="232"/>
    </location>
</feature>
<dbReference type="Gene3D" id="2.30.30.140">
    <property type="match status" value="2"/>
</dbReference>
<dbReference type="InterPro" id="IPR000313">
    <property type="entry name" value="PWWP_dom"/>
</dbReference>
<sequence>MPEAEYVLCKHRRRWWPAKVVSRSQTSQGRSISKAQVVSMRVEIMCLNEQANVRRADVKPLTEENIEEIASKLDQGRKRCTPTKELIFRRALREALDILHRAMPSPAGTPSKERQTELSNQRDTPATVTGRKVSSCRDPPKGEGGASRPPQATLPLGGERRSTRTTRASPVSKSPAFESQGLSDGWPWGGVSEAKSSTALLEERQPSPEFGSERGSQSSPKEDSQVKGDSGRKRGRPSLATKRPAQTSTPVPSSRQSCSRPLSAGKKSGARLGLRGKPLASAPEWAAMELAGRFPEEGASPAGKGTGVPNGRKSPGGSGGAHQERNSVGASSSRKRRRRLCLEDSDLEPSPEAAVLEPKREEEKSLSAEYEPVDTSEEEKGWESTSDLSLRLSPIRECSLSPAFWEDDEEDELPSLLPPQETGSIEAGKLVWCKLPRYPYWPAVVRKVKQKARKASIFLIEKSMEDRSRGFSISLRKLKPFDCQEKQKLIDEARENYDHEINWCINLIEDYRIRVGCCSFRGSFLEYCSDAMSYPVRKEAPHNLSQMNFPQVEEGDSQGSLSETPPNQRAKKVLPDRTRALRDRANGKIVDFIVKAKGADGHLRSVLKNEKPSRWLARFLHARPYLSSVETYLEDDSQQDRVFSHLQGVYRAIDPDALPLVNGDQVKFILDVLFPEAIIYAISAIDQIDYKKAEDKYIKGPLVSQRERQIFEEEILEQKRKQQTERGSLEDCL</sequence>
<dbReference type="SMART" id="SM00293">
    <property type="entry name" value="PWWP"/>
    <property type="match status" value="2"/>
</dbReference>
<dbReference type="Gene3D" id="6.10.300.20">
    <property type="match status" value="1"/>
</dbReference>